<gene>
    <name evidence="2" type="ORF">NK718_03730</name>
</gene>
<evidence type="ECO:0000313" key="2">
    <source>
        <dbReference type="EMBL" id="MCP8937614.1"/>
    </source>
</evidence>
<keyword evidence="2" id="KW-0489">Methyltransferase</keyword>
<name>A0ABT1L8A4_9HYPH</name>
<dbReference type="Gene3D" id="3.40.50.150">
    <property type="entry name" value="Vaccinia Virus protein VP39"/>
    <property type="match status" value="1"/>
</dbReference>
<dbReference type="InterPro" id="IPR029063">
    <property type="entry name" value="SAM-dependent_MTases_sf"/>
</dbReference>
<keyword evidence="2" id="KW-0808">Transferase</keyword>
<dbReference type="PANTHER" id="PTHR43591">
    <property type="entry name" value="METHYLTRANSFERASE"/>
    <property type="match status" value="1"/>
</dbReference>
<sequence length="277" mass="30035">MMTLHEMTSSERAGFAPIKQRQQAAWSSGDYAIVGTTLQIVGEMLCEAVDLRSTDHVLDVAAGNGNATLAAARRFASVVSTDYVGALLERGRERAHAEGLTVVFREADAENLPFGSDSFDVVLSTFGVMFAPDHAASSSEMLRVVRPGGKIGLANWTPDGFVGQLFKVVGRYAPPPAGVRPPSLWGTDAHLQELFGARAEVRTARRAFVFRYRSPDHWVQVFRSYYGPVLKAFAALDVTARNALEADLLALIDSFNTAGDGTLVVPSEYLEAVITRR</sequence>
<protein>
    <submittedName>
        <fullName evidence="2">Class I SAM-dependent methyltransferase</fullName>
    </submittedName>
</protein>
<proteinExistence type="predicted"/>
<evidence type="ECO:0000259" key="1">
    <source>
        <dbReference type="Pfam" id="PF08241"/>
    </source>
</evidence>
<organism evidence="2 3">
    <name type="scientific">Alsobacter ponti</name>
    <dbReference type="NCBI Taxonomy" id="2962936"/>
    <lineage>
        <taxon>Bacteria</taxon>
        <taxon>Pseudomonadati</taxon>
        <taxon>Pseudomonadota</taxon>
        <taxon>Alphaproteobacteria</taxon>
        <taxon>Hyphomicrobiales</taxon>
        <taxon>Alsobacteraceae</taxon>
        <taxon>Alsobacter</taxon>
    </lineage>
</organism>
<reference evidence="2 3" key="1">
    <citation type="submission" date="2022-07" db="EMBL/GenBank/DDBJ databases">
        <authorList>
            <person name="Li W.-J."/>
            <person name="Deng Q.-Q."/>
        </authorList>
    </citation>
    <scope>NUCLEOTIDE SEQUENCE [LARGE SCALE GENOMIC DNA]</scope>
    <source>
        <strain evidence="2 3">SYSU M60028</strain>
    </source>
</reference>
<comment type="caution">
    <text evidence="2">The sequence shown here is derived from an EMBL/GenBank/DDBJ whole genome shotgun (WGS) entry which is preliminary data.</text>
</comment>
<dbReference type="EMBL" id="JANCLU010000002">
    <property type="protein sequence ID" value="MCP8937614.1"/>
    <property type="molecule type" value="Genomic_DNA"/>
</dbReference>
<dbReference type="GO" id="GO:0008168">
    <property type="term" value="F:methyltransferase activity"/>
    <property type="evidence" value="ECO:0007669"/>
    <property type="project" value="UniProtKB-KW"/>
</dbReference>
<evidence type="ECO:0000313" key="3">
    <source>
        <dbReference type="Proteomes" id="UP001205890"/>
    </source>
</evidence>
<dbReference type="PANTHER" id="PTHR43591:SF24">
    <property type="entry name" value="2-METHOXY-6-POLYPRENYL-1,4-BENZOQUINOL METHYLASE, MITOCHONDRIAL"/>
    <property type="match status" value="1"/>
</dbReference>
<dbReference type="InterPro" id="IPR013216">
    <property type="entry name" value="Methyltransf_11"/>
</dbReference>
<dbReference type="Proteomes" id="UP001205890">
    <property type="component" value="Unassembled WGS sequence"/>
</dbReference>
<dbReference type="RefSeq" id="WP_254738774.1">
    <property type="nucleotide sequence ID" value="NZ_JANCLU010000002.1"/>
</dbReference>
<dbReference type="Pfam" id="PF08241">
    <property type="entry name" value="Methyltransf_11"/>
    <property type="match status" value="1"/>
</dbReference>
<dbReference type="CDD" id="cd02440">
    <property type="entry name" value="AdoMet_MTases"/>
    <property type="match status" value="1"/>
</dbReference>
<accession>A0ABT1L8A4</accession>
<dbReference type="GO" id="GO:0032259">
    <property type="term" value="P:methylation"/>
    <property type="evidence" value="ECO:0007669"/>
    <property type="project" value="UniProtKB-KW"/>
</dbReference>
<keyword evidence="3" id="KW-1185">Reference proteome</keyword>
<feature type="domain" description="Methyltransferase type 11" evidence="1">
    <location>
        <begin position="58"/>
        <end position="151"/>
    </location>
</feature>
<dbReference type="SUPFAM" id="SSF53335">
    <property type="entry name" value="S-adenosyl-L-methionine-dependent methyltransferases"/>
    <property type="match status" value="1"/>
</dbReference>